<dbReference type="EMBL" id="BTRK01000003">
    <property type="protein sequence ID" value="GMR39774.1"/>
    <property type="molecule type" value="Genomic_DNA"/>
</dbReference>
<proteinExistence type="predicted"/>
<feature type="non-terminal residue" evidence="1">
    <location>
        <position position="1"/>
    </location>
</feature>
<dbReference type="Proteomes" id="UP001328107">
    <property type="component" value="Unassembled WGS sequence"/>
</dbReference>
<reference evidence="2" key="1">
    <citation type="submission" date="2022-10" db="EMBL/GenBank/DDBJ databases">
        <title>Genome assembly of Pristionchus species.</title>
        <authorList>
            <person name="Yoshida K."/>
            <person name="Sommer R.J."/>
        </authorList>
    </citation>
    <scope>NUCLEOTIDE SEQUENCE [LARGE SCALE GENOMIC DNA]</scope>
    <source>
        <strain evidence="2">RS5460</strain>
    </source>
</reference>
<protein>
    <submittedName>
        <fullName evidence="1">Uncharacterized protein</fullName>
    </submittedName>
</protein>
<evidence type="ECO:0000313" key="2">
    <source>
        <dbReference type="Proteomes" id="UP001328107"/>
    </source>
</evidence>
<keyword evidence="2" id="KW-1185">Reference proteome</keyword>
<evidence type="ECO:0000313" key="1">
    <source>
        <dbReference type="EMBL" id="GMR39774.1"/>
    </source>
</evidence>
<dbReference type="AlphaFoldDB" id="A0AAN4ZH11"/>
<organism evidence="1 2">
    <name type="scientific">Pristionchus mayeri</name>
    <dbReference type="NCBI Taxonomy" id="1317129"/>
    <lineage>
        <taxon>Eukaryota</taxon>
        <taxon>Metazoa</taxon>
        <taxon>Ecdysozoa</taxon>
        <taxon>Nematoda</taxon>
        <taxon>Chromadorea</taxon>
        <taxon>Rhabditida</taxon>
        <taxon>Rhabditina</taxon>
        <taxon>Diplogasteromorpha</taxon>
        <taxon>Diplogasteroidea</taxon>
        <taxon>Neodiplogasteridae</taxon>
        <taxon>Pristionchus</taxon>
    </lineage>
</organism>
<accession>A0AAN4ZH11</accession>
<comment type="caution">
    <text evidence="1">The sequence shown here is derived from an EMBL/GenBank/DDBJ whole genome shotgun (WGS) entry which is preliminary data.</text>
</comment>
<sequence length="66" mass="7353">ISIFASLLQMDHIFATSHFRNLSPWLEVDEQVRIAELLDGNTEVVASGTSELVQFNCSKWETIASG</sequence>
<feature type="non-terminal residue" evidence="1">
    <location>
        <position position="66"/>
    </location>
</feature>
<gene>
    <name evidence="1" type="ORF">PMAYCL1PPCAC_09969</name>
</gene>
<name>A0AAN4ZH11_9BILA</name>